<dbReference type="InterPro" id="IPR044876">
    <property type="entry name" value="HRDC_dom_sf"/>
</dbReference>
<dbReference type="AlphaFoldDB" id="A0AAD7UUR0"/>
<feature type="region of interest" description="Disordered" evidence="20">
    <location>
        <begin position="325"/>
        <end position="399"/>
    </location>
</feature>
<feature type="compositionally biased region" description="Polar residues" evidence="20">
    <location>
        <begin position="75"/>
        <end position="86"/>
    </location>
</feature>
<evidence type="ECO:0000256" key="14">
    <source>
        <dbReference type="ARBA" id="ARBA00023235"/>
    </source>
</evidence>
<keyword evidence="14" id="KW-0413">Isomerase</keyword>
<feature type="domain" description="Helicase C-terminal" evidence="23">
    <location>
        <begin position="629"/>
        <end position="779"/>
    </location>
</feature>
<dbReference type="GO" id="GO:0043138">
    <property type="term" value="F:3'-5' DNA helicase activity"/>
    <property type="evidence" value="ECO:0007669"/>
    <property type="project" value="UniProtKB-EC"/>
</dbReference>
<feature type="domain" description="HRDC" evidence="21">
    <location>
        <begin position="964"/>
        <end position="1046"/>
    </location>
</feature>
<dbReference type="InterPro" id="IPR004589">
    <property type="entry name" value="DNA_helicase_ATP-dep_RecQ"/>
</dbReference>
<dbReference type="InterPro" id="IPR002464">
    <property type="entry name" value="DNA/RNA_helicase_DEAH_CS"/>
</dbReference>
<evidence type="ECO:0000256" key="1">
    <source>
        <dbReference type="ARBA" id="ARBA00001947"/>
    </source>
</evidence>
<feature type="domain" description="Helicase ATP-binding" evidence="22">
    <location>
        <begin position="424"/>
        <end position="604"/>
    </location>
</feature>
<keyword evidence="6" id="KW-0547">Nucleotide-binding</keyword>
<feature type="compositionally biased region" description="Polar residues" evidence="20">
    <location>
        <begin position="337"/>
        <end position="347"/>
    </location>
</feature>
<dbReference type="Pfam" id="PF00271">
    <property type="entry name" value="Helicase_C"/>
    <property type="match status" value="1"/>
</dbReference>
<evidence type="ECO:0000256" key="6">
    <source>
        <dbReference type="ARBA" id="ARBA00022741"/>
    </source>
</evidence>
<evidence type="ECO:0000256" key="12">
    <source>
        <dbReference type="ARBA" id="ARBA00023125"/>
    </source>
</evidence>
<dbReference type="InterPro" id="IPR002121">
    <property type="entry name" value="HRDC_dom"/>
</dbReference>
<evidence type="ECO:0000256" key="16">
    <source>
        <dbReference type="ARBA" id="ARBA00034617"/>
    </source>
</evidence>
<evidence type="ECO:0000313" key="24">
    <source>
        <dbReference type="EMBL" id="KAJ8653503.1"/>
    </source>
</evidence>
<dbReference type="SUPFAM" id="SSF52540">
    <property type="entry name" value="P-loop containing nucleoside triphosphate hydrolases"/>
    <property type="match status" value="1"/>
</dbReference>
<reference evidence="24 25" key="1">
    <citation type="submission" date="2023-03" db="EMBL/GenBank/DDBJ databases">
        <title>Genome sequence of Lichtheimia ornata CBS 291.66.</title>
        <authorList>
            <person name="Mohabir J.T."/>
            <person name="Shea T.P."/>
            <person name="Kurbessoian T."/>
            <person name="Berby B."/>
            <person name="Fontaine J."/>
            <person name="Livny J."/>
            <person name="Gnirke A."/>
            <person name="Stajich J.E."/>
            <person name="Cuomo C.A."/>
        </authorList>
    </citation>
    <scope>NUCLEOTIDE SEQUENCE [LARGE SCALE GENOMIC DNA]</scope>
    <source>
        <strain evidence="24">CBS 291.66</strain>
    </source>
</reference>
<evidence type="ECO:0000256" key="5">
    <source>
        <dbReference type="ARBA" id="ARBA00022723"/>
    </source>
</evidence>
<dbReference type="PROSITE" id="PS50967">
    <property type="entry name" value="HRDC"/>
    <property type="match status" value="1"/>
</dbReference>
<comment type="cofactor">
    <cofactor evidence="1">
        <name>Zn(2+)</name>
        <dbReference type="ChEBI" id="CHEBI:29105"/>
    </cofactor>
</comment>
<dbReference type="InterPro" id="IPR032284">
    <property type="entry name" value="RecQ_Zn-bd"/>
</dbReference>
<dbReference type="NCBIfam" id="TIGR00614">
    <property type="entry name" value="recQ_fam"/>
    <property type="match status" value="1"/>
</dbReference>
<dbReference type="PROSITE" id="PS00690">
    <property type="entry name" value="DEAH_ATP_HELICASE"/>
    <property type="match status" value="1"/>
</dbReference>
<dbReference type="GO" id="GO:0006260">
    <property type="term" value="P:DNA replication"/>
    <property type="evidence" value="ECO:0007669"/>
    <property type="project" value="UniProtKB-KW"/>
</dbReference>
<keyword evidence="25" id="KW-1185">Reference proteome</keyword>
<dbReference type="Gene3D" id="1.10.150.80">
    <property type="entry name" value="HRDC domain"/>
    <property type="match status" value="1"/>
</dbReference>
<evidence type="ECO:0000259" key="23">
    <source>
        <dbReference type="PROSITE" id="PS51194"/>
    </source>
</evidence>
<dbReference type="GO" id="GO:0005694">
    <property type="term" value="C:chromosome"/>
    <property type="evidence" value="ECO:0007669"/>
    <property type="project" value="TreeGrafter"/>
</dbReference>
<dbReference type="Pfam" id="PF00270">
    <property type="entry name" value="DEAD"/>
    <property type="match status" value="1"/>
</dbReference>
<evidence type="ECO:0000256" key="19">
    <source>
        <dbReference type="SAM" id="Coils"/>
    </source>
</evidence>
<dbReference type="InterPro" id="IPR036390">
    <property type="entry name" value="WH_DNA-bd_sf"/>
</dbReference>
<feature type="region of interest" description="Disordered" evidence="20">
    <location>
        <begin position="25"/>
        <end position="156"/>
    </location>
</feature>
<dbReference type="PANTHER" id="PTHR13710">
    <property type="entry name" value="DNA HELICASE RECQ FAMILY MEMBER"/>
    <property type="match status" value="1"/>
</dbReference>
<dbReference type="InterPro" id="IPR027417">
    <property type="entry name" value="P-loop_NTPase"/>
</dbReference>
<dbReference type="FunFam" id="3.40.50.300:FF:000340">
    <property type="entry name" value="Bloom syndrome, RecQ helicase"/>
    <property type="match status" value="1"/>
</dbReference>
<evidence type="ECO:0000259" key="21">
    <source>
        <dbReference type="PROSITE" id="PS50967"/>
    </source>
</evidence>
<dbReference type="Pfam" id="PF16124">
    <property type="entry name" value="RecQ_Zn_bind"/>
    <property type="match status" value="1"/>
</dbReference>
<keyword evidence="19" id="KW-0175">Coiled coil</keyword>
<dbReference type="CDD" id="cd18794">
    <property type="entry name" value="SF2_C_RecQ"/>
    <property type="match status" value="1"/>
</dbReference>
<evidence type="ECO:0000256" key="9">
    <source>
        <dbReference type="ARBA" id="ARBA00022806"/>
    </source>
</evidence>
<evidence type="ECO:0000256" key="18">
    <source>
        <dbReference type="ARBA" id="ARBA00073450"/>
    </source>
</evidence>
<evidence type="ECO:0000256" key="8">
    <source>
        <dbReference type="ARBA" id="ARBA00022801"/>
    </source>
</evidence>
<dbReference type="GO" id="GO:0003677">
    <property type="term" value="F:DNA binding"/>
    <property type="evidence" value="ECO:0007669"/>
    <property type="project" value="UniProtKB-KW"/>
</dbReference>
<keyword evidence="7" id="KW-0227">DNA damage</keyword>
<comment type="caution">
    <text evidence="24">The sequence shown here is derived from an EMBL/GenBank/DDBJ whole genome shotgun (WGS) entry which is preliminary data.</text>
</comment>
<feature type="coiled-coil region" evidence="19">
    <location>
        <begin position="239"/>
        <end position="300"/>
    </location>
</feature>
<dbReference type="CDD" id="cd17920">
    <property type="entry name" value="DEXHc_RecQ"/>
    <property type="match status" value="1"/>
</dbReference>
<comment type="subcellular location">
    <subcellularLocation>
        <location evidence="2">Nucleus</location>
    </subcellularLocation>
</comment>
<dbReference type="InterPro" id="IPR010997">
    <property type="entry name" value="HRDC-like_sf"/>
</dbReference>
<dbReference type="SMART" id="SM00956">
    <property type="entry name" value="RQC"/>
    <property type="match status" value="1"/>
</dbReference>
<keyword evidence="8" id="KW-0378">Hydrolase</keyword>
<dbReference type="InterPro" id="IPR036388">
    <property type="entry name" value="WH-like_DNA-bd_sf"/>
</dbReference>
<accession>A0AAD7UUR0</accession>
<dbReference type="Gene3D" id="1.10.10.10">
    <property type="entry name" value="Winged helix-like DNA-binding domain superfamily/Winged helix DNA-binding domain"/>
    <property type="match status" value="1"/>
</dbReference>
<dbReference type="Pfam" id="PF09382">
    <property type="entry name" value="RQC"/>
    <property type="match status" value="1"/>
</dbReference>
<evidence type="ECO:0000256" key="3">
    <source>
        <dbReference type="ARBA" id="ARBA00005446"/>
    </source>
</evidence>
<evidence type="ECO:0000256" key="15">
    <source>
        <dbReference type="ARBA" id="ARBA00023242"/>
    </source>
</evidence>
<evidence type="ECO:0000256" key="13">
    <source>
        <dbReference type="ARBA" id="ARBA00023204"/>
    </source>
</evidence>
<dbReference type="GO" id="GO:0016787">
    <property type="term" value="F:hydrolase activity"/>
    <property type="evidence" value="ECO:0007669"/>
    <property type="project" value="UniProtKB-KW"/>
</dbReference>
<organism evidence="24 25">
    <name type="scientific">Lichtheimia ornata</name>
    <dbReference type="NCBI Taxonomy" id="688661"/>
    <lineage>
        <taxon>Eukaryota</taxon>
        <taxon>Fungi</taxon>
        <taxon>Fungi incertae sedis</taxon>
        <taxon>Mucoromycota</taxon>
        <taxon>Mucoromycotina</taxon>
        <taxon>Mucoromycetes</taxon>
        <taxon>Mucorales</taxon>
        <taxon>Lichtheimiaceae</taxon>
        <taxon>Lichtheimia</taxon>
    </lineage>
</organism>
<sequence>MKNNYAQHLARFEREIRPHIVTKYDRQYTPHPTNSVTASPTIVSNDPPPFTPNITQPVTTSRKRQRVEPADTVIDLTNSTKSQSLSLKKPKRDRHDNQSTTSNPVESLNNPSMRNNNTSSSVNDPIPPSYPSSSSRTNTKPATITTNNNDADDFDDDLQFFTPSPRLAPDITRRTSNASLSSVTTINTTDHPIEPMVTDLAVKDDVVGFDDDDDDLFFDDEAADLVNAVEAAYSSKDSVPNLQKELEELKEREIVANRDCVNSMFNSQNSAQTNKLLEEVRDLRQRISDLELTIANAMEISKSASSSSREVTPIINNTNSNNDIVILDDDDDDDLKPTSTTTLYPSHSVSSSNVTTSMNNNTTSMTMSSTSSTPMIRPSLTLSSSSQPPSRGPQDQYPWSRDVRKALIHTFKLTEFRTNQLAAINSTLNGDDVFVLMPTGGGKSLCYQLPAIIQRHKRKGITIVVSPLLSLMQDQVDQLVNKRSIPAALLNGQISAERRKWVYEQLRRQPPDMRLLYVTPEMIKKSEAFLAALDNLHRRSSIARFVIDEAHCVSQWGHDFRPDYKELGKLKIKFPDVPFMALTATANDRVKQDVIHNLHIQGCKLLKQSFNRPNLVYDVVPRQRAPHENIAQFIKEHDGQSGIVYCGSRRQCEELADKLKRDFRVNATHYHAALEPEERIHVQKSWQQGKIQVIVATIAFGMGIDKADVRFVVHFTMPSSVEGYYQETGRAGRDGLPAKCRLYYSYADVRFHQMLIDKDETHREPEQRARLFENLNQMMRYCENSLDCRRKQILSYFGEEFDPVQCERTCDNCKMNQNKRKVLRDRSSEAIKVLTVVRGVLSLPNGKVTLAQTVDLLRGSKAKHIRDKGLDRLEGYNSLNSWIKLEVDRLIKHLVFMKALVERSETNAMGYTSSYLFPSDKFHDVLNGRMRVNLEYTEDAASRVYTPPSGSSSSSSSSVIRQLTVTGKKCYNELGELRQKVMKQFRVARPASIFTDTELKNLAQTLPRNKEEFLNAVENKNKESRYNRYGKEFLSVCLKYHLSQSN</sequence>
<keyword evidence="11" id="KW-0067">ATP-binding</keyword>
<keyword evidence="9" id="KW-0347">Helicase</keyword>
<dbReference type="Proteomes" id="UP001234581">
    <property type="component" value="Unassembled WGS sequence"/>
</dbReference>
<dbReference type="SUPFAM" id="SSF47819">
    <property type="entry name" value="HRDC-like"/>
    <property type="match status" value="1"/>
</dbReference>
<evidence type="ECO:0000256" key="7">
    <source>
        <dbReference type="ARBA" id="ARBA00022763"/>
    </source>
</evidence>
<dbReference type="PANTHER" id="PTHR13710:SF153">
    <property type="entry name" value="RECQ-LIKE DNA HELICASE BLM"/>
    <property type="match status" value="1"/>
</dbReference>
<dbReference type="GO" id="GO:0009378">
    <property type="term" value="F:four-way junction helicase activity"/>
    <property type="evidence" value="ECO:0007669"/>
    <property type="project" value="TreeGrafter"/>
</dbReference>
<dbReference type="RefSeq" id="XP_058338417.1">
    <property type="nucleotide sequence ID" value="XM_058490805.1"/>
</dbReference>
<evidence type="ECO:0000256" key="17">
    <source>
        <dbReference type="ARBA" id="ARBA00034808"/>
    </source>
</evidence>
<dbReference type="EC" id="5.6.2.4" evidence="17"/>
<dbReference type="InterPro" id="IPR011545">
    <property type="entry name" value="DEAD/DEAH_box_helicase_dom"/>
</dbReference>
<dbReference type="GO" id="GO:0005737">
    <property type="term" value="C:cytoplasm"/>
    <property type="evidence" value="ECO:0007669"/>
    <property type="project" value="TreeGrafter"/>
</dbReference>
<dbReference type="EMBL" id="JARTCD010000077">
    <property type="protein sequence ID" value="KAJ8653503.1"/>
    <property type="molecule type" value="Genomic_DNA"/>
</dbReference>
<protein>
    <recommendedName>
        <fullName evidence="18">RecQ-like DNA helicase BLM</fullName>
        <ecNumber evidence="17">5.6.2.4</ecNumber>
    </recommendedName>
</protein>
<dbReference type="InterPro" id="IPR001650">
    <property type="entry name" value="Helicase_C-like"/>
</dbReference>
<dbReference type="PROSITE" id="PS51192">
    <property type="entry name" value="HELICASE_ATP_BIND_1"/>
    <property type="match status" value="1"/>
</dbReference>
<dbReference type="Pfam" id="PF00570">
    <property type="entry name" value="HRDC"/>
    <property type="match status" value="1"/>
</dbReference>
<feature type="compositionally biased region" description="Polar residues" evidence="20">
    <location>
        <begin position="98"/>
        <end position="123"/>
    </location>
</feature>
<keyword evidence="4" id="KW-0235">DNA replication</keyword>
<evidence type="ECO:0000313" key="25">
    <source>
        <dbReference type="Proteomes" id="UP001234581"/>
    </source>
</evidence>
<evidence type="ECO:0000256" key="10">
    <source>
        <dbReference type="ARBA" id="ARBA00022833"/>
    </source>
</evidence>
<dbReference type="SMART" id="SM00490">
    <property type="entry name" value="HELICc"/>
    <property type="match status" value="1"/>
</dbReference>
<dbReference type="GO" id="GO:0000724">
    <property type="term" value="P:double-strand break repair via homologous recombination"/>
    <property type="evidence" value="ECO:0007669"/>
    <property type="project" value="TreeGrafter"/>
</dbReference>
<dbReference type="GO" id="GO:0005524">
    <property type="term" value="F:ATP binding"/>
    <property type="evidence" value="ECO:0007669"/>
    <property type="project" value="UniProtKB-KW"/>
</dbReference>
<dbReference type="InterPro" id="IPR014001">
    <property type="entry name" value="Helicase_ATP-bd"/>
</dbReference>
<proteinExistence type="inferred from homology"/>
<dbReference type="SMART" id="SM00487">
    <property type="entry name" value="DEXDc"/>
    <property type="match status" value="1"/>
</dbReference>
<evidence type="ECO:0000256" key="11">
    <source>
        <dbReference type="ARBA" id="ARBA00022840"/>
    </source>
</evidence>
<feature type="compositionally biased region" description="Low complexity" evidence="20">
    <location>
        <begin position="348"/>
        <end position="394"/>
    </location>
</feature>
<comment type="catalytic activity">
    <reaction evidence="16">
        <text>Couples ATP hydrolysis with the unwinding of duplex DNA by translocating in the 3'-5' direction.</text>
        <dbReference type="EC" id="5.6.2.4"/>
    </reaction>
</comment>
<keyword evidence="15" id="KW-0539">Nucleus</keyword>
<dbReference type="GO" id="GO:0046872">
    <property type="term" value="F:metal ion binding"/>
    <property type="evidence" value="ECO:0007669"/>
    <property type="project" value="UniProtKB-KW"/>
</dbReference>
<dbReference type="GO" id="GO:0005634">
    <property type="term" value="C:nucleus"/>
    <property type="evidence" value="ECO:0007669"/>
    <property type="project" value="UniProtKB-SubCell"/>
</dbReference>
<comment type="similarity">
    <text evidence="3">Belongs to the helicase family. RecQ subfamily.</text>
</comment>
<feature type="compositionally biased region" description="Polar residues" evidence="20">
    <location>
        <begin position="30"/>
        <end position="44"/>
    </location>
</feature>
<keyword evidence="12" id="KW-0238">DNA-binding</keyword>
<dbReference type="GeneID" id="83218233"/>
<dbReference type="Gene3D" id="3.40.50.300">
    <property type="entry name" value="P-loop containing nucleotide triphosphate hydrolases"/>
    <property type="match status" value="2"/>
</dbReference>
<evidence type="ECO:0000256" key="2">
    <source>
        <dbReference type="ARBA" id="ARBA00004123"/>
    </source>
</evidence>
<keyword evidence="13" id="KW-0234">DNA repair</keyword>
<dbReference type="FunFam" id="3.40.50.300:FF:000537">
    <property type="entry name" value="Bloom syndrome RecQ-like helicase"/>
    <property type="match status" value="1"/>
</dbReference>
<evidence type="ECO:0000256" key="4">
    <source>
        <dbReference type="ARBA" id="ARBA00022705"/>
    </source>
</evidence>
<keyword evidence="10" id="KW-0862">Zinc</keyword>
<gene>
    <name evidence="24" type="ORF">O0I10_010831</name>
</gene>
<evidence type="ECO:0000259" key="22">
    <source>
        <dbReference type="PROSITE" id="PS51192"/>
    </source>
</evidence>
<dbReference type="PROSITE" id="PS51194">
    <property type="entry name" value="HELICASE_CTER"/>
    <property type="match status" value="1"/>
</dbReference>
<keyword evidence="5" id="KW-0479">Metal-binding</keyword>
<dbReference type="InterPro" id="IPR018982">
    <property type="entry name" value="RQC_domain"/>
</dbReference>
<name>A0AAD7UUR0_9FUNG</name>
<dbReference type="SUPFAM" id="SSF46785">
    <property type="entry name" value="Winged helix' DNA-binding domain"/>
    <property type="match status" value="1"/>
</dbReference>
<evidence type="ECO:0000256" key="20">
    <source>
        <dbReference type="SAM" id="MobiDB-lite"/>
    </source>
</evidence>